<evidence type="ECO:0000313" key="2">
    <source>
        <dbReference type="EMBL" id="MEK8045214.1"/>
    </source>
</evidence>
<dbReference type="RefSeq" id="WP_341397358.1">
    <property type="nucleotide sequence ID" value="NZ_JBBUTI010000001.1"/>
</dbReference>
<evidence type="ECO:0000256" key="1">
    <source>
        <dbReference type="SAM" id="MobiDB-lite"/>
    </source>
</evidence>
<feature type="region of interest" description="Disordered" evidence="1">
    <location>
        <begin position="323"/>
        <end position="345"/>
    </location>
</feature>
<organism evidence="2 3">
    <name type="scientific">Ideonella margarita</name>
    <dbReference type="NCBI Taxonomy" id="2984191"/>
    <lineage>
        <taxon>Bacteria</taxon>
        <taxon>Pseudomonadati</taxon>
        <taxon>Pseudomonadota</taxon>
        <taxon>Betaproteobacteria</taxon>
        <taxon>Burkholderiales</taxon>
        <taxon>Sphaerotilaceae</taxon>
        <taxon>Ideonella</taxon>
    </lineage>
</organism>
<accession>A0ABU9C3I1</accession>
<reference evidence="2 3" key="1">
    <citation type="submission" date="2024-04" db="EMBL/GenBank/DDBJ databases">
        <title>Novel species of the genus Ideonella isolated from streams.</title>
        <authorList>
            <person name="Lu H."/>
        </authorList>
    </citation>
    <scope>NUCLEOTIDE SEQUENCE [LARGE SCALE GENOMIC DNA]</scope>
    <source>
        <strain evidence="2 3">LYT19W</strain>
    </source>
</reference>
<dbReference type="Proteomes" id="UP001379945">
    <property type="component" value="Unassembled WGS sequence"/>
</dbReference>
<sequence length="345" mass="37557">MPETALVKASRRLRDDVVNALAASPDVSDQATAALLSITPFMDDLPTSACTDNPACLQKWTDKQMSRERVNTDAVVQRLAALADRSRSPYVYEMAMLGCRELVKGSVAATEACNNLSLERWSSLDPHNAVPWLALVERAQQRDDKAAVDNALYQAATATKSGGVASELMRRVLAQVPTNDTHRDLQADMAARAFGVAVLDMMGSGHMTAMGLCRDEHMADSNRRQTCHLLGARLLADSDTMLQSRLALALVKRTGLGSSEFTTKVDELDALDWAVRQRSGELEHPSDGQGCRATMAALRYFGEMAQSSELGVARRTLDDHLRRSGQTVADVARQSRQSRDKAAAP</sequence>
<dbReference type="EMBL" id="JBBUTI010000001">
    <property type="protein sequence ID" value="MEK8045214.1"/>
    <property type="molecule type" value="Genomic_DNA"/>
</dbReference>
<name>A0ABU9C3I1_9BURK</name>
<comment type="caution">
    <text evidence="2">The sequence shown here is derived from an EMBL/GenBank/DDBJ whole genome shotgun (WGS) entry which is preliminary data.</text>
</comment>
<gene>
    <name evidence="2" type="ORF">AACH00_02495</name>
</gene>
<keyword evidence="3" id="KW-1185">Reference proteome</keyword>
<evidence type="ECO:0000313" key="3">
    <source>
        <dbReference type="Proteomes" id="UP001379945"/>
    </source>
</evidence>
<proteinExistence type="predicted"/>
<protein>
    <submittedName>
        <fullName evidence="2">Uncharacterized protein</fullName>
    </submittedName>
</protein>